<name>A0A2P6SC05_ROSCH</name>
<dbReference type="OMA" id="IMNEGMA"/>
<evidence type="ECO:0000313" key="3">
    <source>
        <dbReference type="EMBL" id="PRQ56206.1"/>
    </source>
</evidence>
<comment type="caution">
    <text evidence="3">The sequence shown here is derived from an EMBL/GenBank/DDBJ whole genome shotgun (WGS) entry which is preliminary data.</text>
</comment>
<dbReference type="OrthoDB" id="1166652at2759"/>
<keyword evidence="2" id="KW-0812">Transmembrane</keyword>
<gene>
    <name evidence="3" type="ORF">RchiOBHm_Chr1g0333251</name>
</gene>
<dbReference type="PANTHER" id="PTHR36789">
    <property type="entry name" value="TRANSMEMBRANE PROTEIN"/>
    <property type="match status" value="1"/>
</dbReference>
<reference evidence="3 4" key="1">
    <citation type="journal article" date="2018" name="Nat. Genet.">
        <title>The Rosa genome provides new insights in the design of modern roses.</title>
        <authorList>
            <person name="Bendahmane M."/>
        </authorList>
    </citation>
    <scope>NUCLEOTIDE SEQUENCE [LARGE SCALE GENOMIC DNA]</scope>
    <source>
        <strain evidence="4">cv. Old Blush</strain>
    </source>
</reference>
<keyword evidence="4" id="KW-1185">Reference proteome</keyword>
<keyword evidence="2" id="KW-0472">Membrane</keyword>
<dbReference type="Gramene" id="PRQ56206">
    <property type="protein sequence ID" value="PRQ56206"/>
    <property type="gene ID" value="RchiOBHm_Chr1g0333251"/>
</dbReference>
<proteinExistence type="predicted"/>
<dbReference type="EMBL" id="PDCK01000039">
    <property type="protein sequence ID" value="PRQ56206.1"/>
    <property type="molecule type" value="Genomic_DNA"/>
</dbReference>
<dbReference type="Proteomes" id="UP000238479">
    <property type="component" value="Chromosome 1"/>
</dbReference>
<evidence type="ECO:0008006" key="5">
    <source>
        <dbReference type="Google" id="ProtNLM"/>
    </source>
</evidence>
<evidence type="ECO:0000256" key="1">
    <source>
        <dbReference type="SAM" id="MobiDB-lite"/>
    </source>
</evidence>
<dbReference type="PANTHER" id="PTHR36789:SF1">
    <property type="entry name" value="TRANSMEMBRANE PROTEIN"/>
    <property type="match status" value="1"/>
</dbReference>
<keyword evidence="2" id="KW-1133">Transmembrane helix</keyword>
<feature type="transmembrane region" description="Helical" evidence="2">
    <location>
        <begin position="142"/>
        <end position="165"/>
    </location>
</feature>
<organism evidence="3 4">
    <name type="scientific">Rosa chinensis</name>
    <name type="common">China rose</name>
    <dbReference type="NCBI Taxonomy" id="74649"/>
    <lineage>
        <taxon>Eukaryota</taxon>
        <taxon>Viridiplantae</taxon>
        <taxon>Streptophyta</taxon>
        <taxon>Embryophyta</taxon>
        <taxon>Tracheophyta</taxon>
        <taxon>Spermatophyta</taxon>
        <taxon>Magnoliopsida</taxon>
        <taxon>eudicotyledons</taxon>
        <taxon>Gunneridae</taxon>
        <taxon>Pentapetalae</taxon>
        <taxon>rosids</taxon>
        <taxon>fabids</taxon>
        <taxon>Rosales</taxon>
        <taxon>Rosaceae</taxon>
        <taxon>Rosoideae</taxon>
        <taxon>Rosoideae incertae sedis</taxon>
        <taxon>Rosa</taxon>
    </lineage>
</organism>
<dbReference type="STRING" id="74649.A0A2P6SC05"/>
<sequence length="166" mass="18178">MLRLAALSLPAFQFPYPLNSTTIPLSIPAQQYTHLNSFSSSSLLKTQTQIPKRPIRFVALANNNNNNGLNQEKEEEKEKEQGIGSNGGGDGSGKNQRSIFSNIRWGDLLLDPDPNNILAVGLTGILTWASVQVLWQLLFISLAILVAAVKYSFIAAVLLFILITLL</sequence>
<accession>A0A2P6SC05</accession>
<dbReference type="AlphaFoldDB" id="A0A2P6SC05"/>
<feature type="compositionally biased region" description="Basic and acidic residues" evidence="1">
    <location>
        <begin position="71"/>
        <end position="81"/>
    </location>
</feature>
<evidence type="ECO:0000313" key="4">
    <source>
        <dbReference type="Proteomes" id="UP000238479"/>
    </source>
</evidence>
<feature type="region of interest" description="Disordered" evidence="1">
    <location>
        <begin position="66"/>
        <end position="95"/>
    </location>
</feature>
<protein>
    <recommendedName>
        <fullName evidence="5">Transmembrane protein</fullName>
    </recommendedName>
</protein>
<feature type="transmembrane region" description="Helical" evidence="2">
    <location>
        <begin position="117"/>
        <end position="135"/>
    </location>
</feature>
<evidence type="ECO:0000256" key="2">
    <source>
        <dbReference type="SAM" id="Phobius"/>
    </source>
</evidence>